<evidence type="ECO:0000256" key="3">
    <source>
        <dbReference type="SAM" id="MobiDB-lite"/>
    </source>
</evidence>
<comment type="similarity">
    <text evidence="1">Belongs to the transglycosylase Slt family.</text>
</comment>
<feature type="chain" id="PRO_5047066530" evidence="4">
    <location>
        <begin position="31"/>
        <end position="511"/>
    </location>
</feature>
<evidence type="ECO:0000256" key="2">
    <source>
        <dbReference type="ARBA" id="ARBA00009387"/>
    </source>
</evidence>
<keyword evidence="4" id="KW-0732">Signal</keyword>
<feature type="domain" description="SPOR" evidence="5">
    <location>
        <begin position="431"/>
        <end position="511"/>
    </location>
</feature>
<evidence type="ECO:0000259" key="5">
    <source>
        <dbReference type="PROSITE" id="PS51724"/>
    </source>
</evidence>
<dbReference type="InterPro" id="IPR023346">
    <property type="entry name" value="Lysozyme-like_dom_sf"/>
</dbReference>
<dbReference type="RefSeq" id="WP_377057225.1">
    <property type="nucleotide sequence ID" value="NZ_JBHLVZ010000120.1"/>
</dbReference>
<evidence type="ECO:0000313" key="7">
    <source>
        <dbReference type="Proteomes" id="UP001589789"/>
    </source>
</evidence>
<comment type="similarity">
    <text evidence="2">Belongs to the virb1 family.</text>
</comment>
<dbReference type="CDD" id="cd00254">
    <property type="entry name" value="LT-like"/>
    <property type="match status" value="1"/>
</dbReference>
<gene>
    <name evidence="6" type="ORF">ACFFIC_29660</name>
</gene>
<proteinExistence type="inferred from homology"/>
<organism evidence="6 7">
    <name type="scientific">Muricoccus vinaceus</name>
    <dbReference type="NCBI Taxonomy" id="424704"/>
    <lineage>
        <taxon>Bacteria</taxon>
        <taxon>Pseudomonadati</taxon>
        <taxon>Pseudomonadota</taxon>
        <taxon>Alphaproteobacteria</taxon>
        <taxon>Acetobacterales</taxon>
        <taxon>Roseomonadaceae</taxon>
        <taxon>Muricoccus</taxon>
    </lineage>
</organism>
<reference evidence="6 7" key="1">
    <citation type="submission" date="2024-09" db="EMBL/GenBank/DDBJ databases">
        <authorList>
            <person name="Sun Q."/>
            <person name="Mori K."/>
        </authorList>
    </citation>
    <scope>NUCLEOTIDE SEQUENCE [LARGE SCALE GENOMIC DNA]</scope>
    <source>
        <strain evidence="6 7">CCM 7468</strain>
    </source>
</reference>
<sequence length="511" mass="53607">MNLIGRGARARGLARGARALAAMSVLAALAACGSQSETGPVSVGSNLRATSNSRLASYDPPGSSSDPWGPYIKEASARFDVPERWIREVMRQESGGRVSATSRVGAMGLLQLMPGTYAELNAKYGLGDDPYHPWSNMMAGTAYIREMYELYGSPGFLAAYNGGPRRLENYLWAGGRMPDETRNYVARIGPRIQGAHPNRRAPDEVYAAADISLNPPSRRTGDTATMLALREQRRAVDPGVQVARLAPGPVIRMEPIPDGSTYGYSAPPPAAAPVQTQLASLGSNVIRMEPIPDGSTYSREPSPVVVSRMDPIPDGSTYGRESAPVVSRMEPIPDGSTYARAPASVVVARMDPIPDPPAPMPASRPFAVASAEARPAMPAPERPSFERPASRGLGFLVAPAQAGTLSPPMARGATPPAGVLRASAAVPAPVQAAPGGWAIQVGAFASENLARDAAGQARSGAGNGRVVVMPVAQGRSTLYRARVSGLSRDAAQTACDRMRSRGSCMVISPDA</sequence>
<dbReference type="PANTHER" id="PTHR37423">
    <property type="entry name" value="SOLUBLE LYTIC MUREIN TRANSGLYCOSYLASE-RELATED"/>
    <property type="match status" value="1"/>
</dbReference>
<dbReference type="InterPro" id="IPR007730">
    <property type="entry name" value="SPOR-like_dom"/>
</dbReference>
<feature type="region of interest" description="Disordered" evidence="3">
    <location>
        <begin position="290"/>
        <end position="334"/>
    </location>
</feature>
<feature type="signal peptide" evidence="4">
    <location>
        <begin position="1"/>
        <end position="30"/>
    </location>
</feature>
<dbReference type="Proteomes" id="UP001589789">
    <property type="component" value="Unassembled WGS sequence"/>
</dbReference>
<comment type="caution">
    <text evidence="6">The sequence shown here is derived from an EMBL/GenBank/DDBJ whole genome shotgun (WGS) entry which is preliminary data.</text>
</comment>
<protein>
    <submittedName>
        <fullName evidence="6">Transglycosylase SLT domain-containing protein</fullName>
    </submittedName>
</protein>
<evidence type="ECO:0000256" key="1">
    <source>
        <dbReference type="ARBA" id="ARBA00007734"/>
    </source>
</evidence>
<name>A0ABV6J1B4_9PROT</name>
<dbReference type="InterPro" id="IPR008258">
    <property type="entry name" value="Transglycosylase_SLT_dom_1"/>
</dbReference>
<dbReference type="Pfam" id="PF01464">
    <property type="entry name" value="SLT"/>
    <property type="match status" value="1"/>
</dbReference>
<dbReference type="Gene3D" id="1.10.530.10">
    <property type="match status" value="1"/>
</dbReference>
<dbReference type="PROSITE" id="PS51257">
    <property type="entry name" value="PROKAR_LIPOPROTEIN"/>
    <property type="match status" value="1"/>
</dbReference>
<evidence type="ECO:0000256" key="4">
    <source>
        <dbReference type="SAM" id="SignalP"/>
    </source>
</evidence>
<accession>A0ABV6J1B4</accession>
<evidence type="ECO:0000313" key="6">
    <source>
        <dbReference type="EMBL" id="MFC0389676.1"/>
    </source>
</evidence>
<dbReference type="Pfam" id="PF05036">
    <property type="entry name" value="SPOR"/>
    <property type="match status" value="1"/>
</dbReference>
<dbReference type="Gene3D" id="3.30.70.1070">
    <property type="entry name" value="Sporulation related repeat"/>
    <property type="match status" value="1"/>
</dbReference>
<dbReference type="PANTHER" id="PTHR37423:SF2">
    <property type="entry name" value="MEMBRANE-BOUND LYTIC MUREIN TRANSGLYCOSYLASE C"/>
    <property type="match status" value="1"/>
</dbReference>
<dbReference type="PROSITE" id="PS51724">
    <property type="entry name" value="SPOR"/>
    <property type="match status" value="1"/>
</dbReference>
<keyword evidence="7" id="KW-1185">Reference proteome</keyword>
<dbReference type="EMBL" id="JBHLVZ010000120">
    <property type="protein sequence ID" value="MFC0389676.1"/>
    <property type="molecule type" value="Genomic_DNA"/>
</dbReference>
<dbReference type="SUPFAM" id="SSF53955">
    <property type="entry name" value="Lysozyme-like"/>
    <property type="match status" value="1"/>
</dbReference>
<dbReference type="InterPro" id="IPR036680">
    <property type="entry name" value="SPOR-like_sf"/>
</dbReference>